<evidence type="ECO:0000256" key="11">
    <source>
        <dbReference type="ARBA" id="ARBA00023163"/>
    </source>
</evidence>
<dbReference type="EMBL" id="MGGR01000005">
    <property type="protein sequence ID" value="OGM34498.1"/>
    <property type="molecule type" value="Genomic_DNA"/>
</dbReference>
<evidence type="ECO:0000256" key="5">
    <source>
        <dbReference type="ARBA" id="ARBA00022705"/>
    </source>
</evidence>
<sequence>MSDQVDEIKAKSDIVSVISDYITLKKAGKNFKALCPFHSEKTPSFVVSPEIQHFKCFGCGESGDAISFLEKYEGMDFYEALKFLADRAGVQLKPLQSGQQGVKDKLYRVNSLTTAFYHYVLTSHRVGKKALDYLLRRGLKISTIRTFKLGYSPDEPFAIRKYLIEKKKFIQKDLESAGLIYTKDGKTYDRFRGRVIFPLSDHRSNVVGFAGRILPDKEKLNLAKYINTPETDIYHKSKILYGLESTKKDIKKSGSVVVVEGELDMISSWQAGIKNVVAIKGSALTEDQVGLLSRFANEIILALDADVAGDSAAKRGIEIAERQGFDMRVVRLGKYKDPDEAARQNPDYLKKAVQNAVGVWDFVIDLIFAKNTDKTGIAKAKISREVVPILSRISDKIVQSYYIQEVARRLGVNPEAVAEQISFRKPTEDNKEASNVVIIPSEEKKGRRELLEDRLMSVAFRYDPKVLLNRQTQALVKTPLTRKILDEFTLFMDKNKEFDPSIFASKLPDELVSGFTDMVLKDIRGLADKPETYEKEIELIVRQLQSVQIKEELKKSALKIKDLELKKETGKLLKTQEKYNILTNKLHDLENPDLDTKKH</sequence>
<comment type="similarity">
    <text evidence="12 13">Belongs to the DnaG primase family.</text>
</comment>
<comment type="catalytic activity">
    <reaction evidence="12">
        <text>ssDNA + n NTP = ssDNA/pppN(pN)n-1 hybrid + (n-1) diphosphate.</text>
        <dbReference type="EC" id="2.7.7.101"/>
    </reaction>
</comment>
<dbReference type="Gene3D" id="3.90.580.10">
    <property type="entry name" value="Zinc finger, CHC2-type domain"/>
    <property type="match status" value="1"/>
</dbReference>
<dbReference type="InterPro" id="IPR036977">
    <property type="entry name" value="DNA_primase_Znf_CHC2"/>
</dbReference>
<evidence type="ECO:0000256" key="2">
    <source>
        <dbReference type="ARBA" id="ARBA00022515"/>
    </source>
</evidence>
<dbReference type="InterPro" id="IPR019475">
    <property type="entry name" value="DNA_primase_DnaB-bd"/>
</dbReference>
<comment type="cofactor">
    <cofactor evidence="12 13 14">
        <name>Zn(2+)</name>
        <dbReference type="ChEBI" id="CHEBI:29105"/>
    </cofactor>
    <text evidence="12 13 14">Binds 1 zinc ion per monomer.</text>
</comment>
<dbReference type="Gene3D" id="3.40.1360.10">
    <property type="match status" value="1"/>
</dbReference>
<feature type="zinc finger region" description="CHC2-type" evidence="12 14">
    <location>
        <begin position="35"/>
        <end position="59"/>
    </location>
</feature>
<dbReference type="EC" id="2.7.7.101" evidence="12"/>
<organism evidence="16 17">
    <name type="scientific">Candidatus Woesebacteria bacterium RIFCSPHIGHO2_02_FULL_39_13</name>
    <dbReference type="NCBI Taxonomy" id="1802505"/>
    <lineage>
        <taxon>Bacteria</taxon>
        <taxon>Candidatus Woeseibacteriota</taxon>
    </lineage>
</organism>
<dbReference type="PIRSF" id="PIRSF002811">
    <property type="entry name" value="DnaG"/>
    <property type="match status" value="1"/>
</dbReference>
<dbReference type="STRING" id="1802505.A3D01_03060"/>
<keyword evidence="5 12" id="KW-0235">DNA replication</keyword>
<dbReference type="SUPFAM" id="SSF57783">
    <property type="entry name" value="Zinc beta-ribbon"/>
    <property type="match status" value="1"/>
</dbReference>
<comment type="caution">
    <text evidence="16">The sequence shown here is derived from an EMBL/GenBank/DDBJ whole genome shotgun (WGS) entry which is preliminary data.</text>
</comment>
<dbReference type="Proteomes" id="UP000177169">
    <property type="component" value="Unassembled WGS sequence"/>
</dbReference>
<evidence type="ECO:0000313" key="17">
    <source>
        <dbReference type="Proteomes" id="UP000177169"/>
    </source>
</evidence>
<dbReference type="InterPro" id="IPR030846">
    <property type="entry name" value="DnaG_bac"/>
</dbReference>
<evidence type="ECO:0000256" key="8">
    <source>
        <dbReference type="ARBA" id="ARBA00022833"/>
    </source>
</evidence>
<dbReference type="Pfam" id="PF08275">
    <property type="entry name" value="DNAG_N"/>
    <property type="match status" value="1"/>
</dbReference>
<dbReference type="GO" id="GO:0003899">
    <property type="term" value="F:DNA-directed RNA polymerase activity"/>
    <property type="evidence" value="ECO:0007669"/>
    <property type="project" value="UniProtKB-UniRule"/>
</dbReference>
<dbReference type="Pfam" id="PF13155">
    <property type="entry name" value="Toprim_2"/>
    <property type="match status" value="1"/>
</dbReference>
<evidence type="ECO:0000259" key="15">
    <source>
        <dbReference type="PROSITE" id="PS50880"/>
    </source>
</evidence>
<dbReference type="InterPro" id="IPR006171">
    <property type="entry name" value="TOPRIM_dom"/>
</dbReference>
<dbReference type="FunFam" id="3.90.580.10:FF:000001">
    <property type="entry name" value="DNA primase"/>
    <property type="match status" value="1"/>
</dbReference>
<evidence type="ECO:0000256" key="6">
    <source>
        <dbReference type="ARBA" id="ARBA00022723"/>
    </source>
</evidence>
<evidence type="ECO:0000256" key="13">
    <source>
        <dbReference type="PIRNR" id="PIRNR002811"/>
    </source>
</evidence>
<evidence type="ECO:0000256" key="12">
    <source>
        <dbReference type="HAMAP-Rule" id="MF_00974"/>
    </source>
</evidence>
<name>A0A1F7Z6E4_9BACT</name>
<evidence type="ECO:0000256" key="1">
    <source>
        <dbReference type="ARBA" id="ARBA00022478"/>
    </source>
</evidence>
<keyword evidence="3 12" id="KW-0808">Transferase</keyword>
<reference evidence="16 17" key="1">
    <citation type="journal article" date="2016" name="Nat. Commun.">
        <title>Thousands of microbial genomes shed light on interconnected biogeochemical processes in an aquifer system.</title>
        <authorList>
            <person name="Anantharaman K."/>
            <person name="Brown C.T."/>
            <person name="Hug L.A."/>
            <person name="Sharon I."/>
            <person name="Castelle C.J."/>
            <person name="Probst A.J."/>
            <person name="Thomas B.C."/>
            <person name="Singh A."/>
            <person name="Wilkins M.J."/>
            <person name="Karaoz U."/>
            <person name="Brodie E.L."/>
            <person name="Williams K.H."/>
            <person name="Hubbard S.S."/>
            <person name="Banfield J.F."/>
        </authorList>
    </citation>
    <scope>NUCLEOTIDE SEQUENCE [LARGE SCALE GENOMIC DNA]</scope>
</reference>
<comment type="subunit">
    <text evidence="12">Monomer. Interacts with DnaB.</text>
</comment>
<keyword evidence="11 12" id="KW-0804">Transcription</keyword>
<dbReference type="PROSITE" id="PS50880">
    <property type="entry name" value="TOPRIM"/>
    <property type="match status" value="1"/>
</dbReference>
<dbReference type="InterPro" id="IPR013264">
    <property type="entry name" value="DNAG_N"/>
</dbReference>
<evidence type="ECO:0000256" key="3">
    <source>
        <dbReference type="ARBA" id="ARBA00022679"/>
    </source>
</evidence>
<dbReference type="CDD" id="cd03364">
    <property type="entry name" value="TOPRIM_DnaG_primases"/>
    <property type="match status" value="1"/>
</dbReference>
<accession>A0A1F7Z6E4</accession>
<keyword evidence="1 12" id="KW-0240">DNA-directed RNA polymerase</keyword>
<dbReference type="Gene3D" id="3.90.980.10">
    <property type="entry name" value="DNA primase, catalytic core, N-terminal domain"/>
    <property type="match status" value="1"/>
</dbReference>
<dbReference type="SUPFAM" id="SSF56731">
    <property type="entry name" value="DNA primase core"/>
    <property type="match status" value="1"/>
</dbReference>
<evidence type="ECO:0000256" key="7">
    <source>
        <dbReference type="ARBA" id="ARBA00022771"/>
    </source>
</evidence>
<keyword evidence="8 12" id="KW-0862">Zinc</keyword>
<dbReference type="SMART" id="SM00493">
    <property type="entry name" value="TOPRIM"/>
    <property type="match status" value="1"/>
</dbReference>
<keyword evidence="6 12" id="KW-0479">Metal-binding</keyword>
<dbReference type="HAMAP" id="MF_00974">
    <property type="entry name" value="DNA_primase_DnaG"/>
    <property type="match status" value="1"/>
</dbReference>
<dbReference type="AlphaFoldDB" id="A0A1F7Z6E4"/>
<evidence type="ECO:0000313" key="16">
    <source>
        <dbReference type="EMBL" id="OGM34498.1"/>
    </source>
</evidence>
<comment type="domain">
    <text evidence="12">Contains an N-terminal zinc-binding domain, a central core domain that contains the primase activity, and a C-terminal DnaB-binding domain.</text>
</comment>
<dbReference type="GO" id="GO:0008270">
    <property type="term" value="F:zinc ion binding"/>
    <property type="evidence" value="ECO:0007669"/>
    <property type="project" value="UniProtKB-UniRule"/>
</dbReference>
<gene>
    <name evidence="12" type="primary">dnaG</name>
    <name evidence="16" type="ORF">A3D01_03060</name>
</gene>
<evidence type="ECO:0000256" key="14">
    <source>
        <dbReference type="PIRSR" id="PIRSR002811-1"/>
    </source>
</evidence>
<keyword evidence="2 12" id="KW-0639">Primosome</keyword>
<dbReference type="InterPro" id="IPR034151">
    <property type="entry name" value="TOPRIM_DnaG_bac"/>
</dbReference>
<proteinExistence type="inferred from homology"/>
<dbReference type="PANTHER" id="PTHR30313">
    <property type="entry name" value="DNA PRIMASE"/>
    <property type="match status" value="1"/>
</dbReference>
<dbReference type="GO" id="GO:0000428">
    <property type="term" value="C:DNA-directed RNA polymerase complex"/>
    <property type="evidence" value="ECO:0007669"/>
    <property type="project" value="UniProtKB-KW"/>
</dbReference>
<keyword evidence="4 12" id="KW-0548">Nucleotidyltransferase</keyword>
<dbReference type="NCBIfam" id="TIGR01391">
    <property type="entry name" value="dnaG"/>
    <property type="match status" value="1"/>
</dbReference>
<dbReference type="Pfam" id="PF01807">
    <property type="entry name" value="Zn_ribbon_DnaG"/>
    <property type="match status" value="1"/>
</dbReference>
<dbReference type="InterPro" id="IPR050219">
    <property type="entry name" value="DnaG_primase"/>
</dbReference>
<evidence type="ECO:0000256" key="9">
    <source>
        <dbReference type="ARBA" id="ARBA00022842"/>
    </source>
</evidence>
<dbReference type="GO" id="GO:0005737">
    <property type="term" value="C:cytoplasm"/>
    <property type="evidence" value="ECO:0007669"/>
    <property type="project" value="TreeGrafter"/>
</dbReference>
<evidence type="ECO:0000256" key="10">
    <source>
        <dbReference type="ARBA" id="ARBA00023125"/>
    </source>
</evidence>
<keyword evidence="10 12" id="KW-0238">DNA-binding</keyword>
<dbReference type="PANTHER" id="PTHR30313:SF2">
    <property type="entry name" value="DNA PRIMASE"/>
    <property type="match status" value="1"/>
</dbReference>
<evidence type="ECO:0000256" key="4">
    <source>
        <dbReference type="ARBA" id="ARBA00022695"/>
    </source>
</evidence>
<dbReference type="GO" id="GO:1990077">
    <property type="term" value="C:primosome complex"/>
    <property type="evidence" value="ECO:0007669"/>
    <property type="project" value="UniProtKB-KW"/>
</dbReference>
<dbReference type="InterPro" id="IPR006295">
    <property type="entry name" value="DNA_primase_DnaG"/>
</dbReference>
<dbReference type="InterPro" id="IPR002694">
    <property type="entry name" value="Znf_CHC2"/>
</dbReference>
<dbReference type="GO" id="GO:0003677">
    <property type="term" value="F:DNA binding"/>
    <property type="evidence" value="ECO:0007669"/>
    <property type="project" value="UniProtKB-KW"/>
</dbReference>
<dbReference type="SMART" id="SM00400">
    <property type="entry name" value="ZnF_CHCC"/>
    <property type="match status" value="1"/>
</dbReference>
<keyword evidence="7 12" id="KW-0863">Zinc-finger</keyword>
<keyword evidence="9" id="KW-0460">Magnesium</keyword>
<dbReference type="InterPro" id="IPR037068">
    <property type="entry name" value="DNA_primase_core_N_sf"/>
</dbReference>
<protein>
    <recommendedName>
        <fullName evidence="12 13">DNA primase</fullName>
        <ecNumber evidence="12">2.7.7.101</ecNumber>
    </recommendedName>
</protein>
<dbReference type="GO" id="GO:0006269">
    <property type="term" value="P:DNA replication, synthesis of primer"/>
    <property type="evidence" value="ECO:0007669"/>
    <property type="project" value="UniProtKB-UniRule"/>
</dbReference>
<feature type="domain" description="Toprim" evidence="15">
    <location>
        <begin position="254"/>
        <end position="335"/>
    </location>
</feature>
<dbReference type="Pfam" id="PF10410">
    <property type="entry name" value="DnaB_bind"/>
    <property type="match status" value="1"/>
</dbReference>
<comment type="function">
    <text evidence="12 13">RNA polymerase that catalyzes the synthesis of short RNA molecules used as primers for DNA polymerase during DNA replication.</text>
</comment>